<name>A0A8H4AYT8_GIGMA</name>
<accession>A0A8H4AYT8</accession>
<keyword evidence="2" id="KW-1185">Reference proteome</keyword>
<dbReference type="EMBL" id="WTPW01000115">
    <property type="protein sequence ID" value="KAF0546048.1"/>
    <property type="molecule type" value="Genomic_DNA"/>
</dbReference>
<dbReference type="Proteomes" id="UP000439903">
    <property type="component" value="Unassembled WGS sequence"/>
</dbReference>
<gene>
    <name evidence="1" type="ORF">F8M41_001722</name>
</gene>
<comment type="caution">
    <text evidence="1">The sequence shown here is derived from an EMBL/GenBank/DDBJ whole genome shotgun (WGS) entry which is preliminary data.</text>
</comment>
<evidence type="ECO:0000313" key="1">
    <source>
        <dbReference type="EMBL" id="KAF0546048.1"/>
    </source>
</evidence>
<protein>
    <submittedName>
        <fullName evidence="1">Uncharacterized protein</fullName>
    </submittedName>
</protein>
<sequence>MDLIEKINGENLIILVTRMDQINVSGISQEIKSAQIHYTASSSENWNILLEYGWNAFEKSERKNNETMCNILCNKDEWEKHGIELISINEKEEIEFENSVGMTKLHEKLQQALHVYIIKAAENLMNYTSEWKPNKIIELINLLKDIKSSKDRSKKITSFCKQFIVVFQTLFASPLYTSTIHSDPWLKKFEDAIKMA</sequence>
<evidence type="ECO:0000313" key="2">
    <source>
        <dbReference type="Proteomes" id="UP000439903"/>
    </source>
</evidence>
<organism evidence="1 2">
    <name type="scientific">Gigaspora margarita</name>
    <dbReference type="NCBI Taxonomy" id="4874"/>
    <lineage>
        <taxon>Eukaryota</taxon>
        <taxon>Fungi</taxon>
        <taxon>Fungi incertae sedis</taxon>
        <taxon>Mucoromycota</taxon>
        <taxon>Glomeromycotina</taxon>
        <taxon>Glomeromycetes</taxon>
        <taxon>Diversisporales</taxon>
        <taxon>Gigasporaceae</taxon>
        <taxon>Gigaspora</taxon>
    </lineage>
</organism>
<dbReference type="AlphaFoldDB" id="A0A8H4AYT8"/>
<reference evidence="1 2" key="1">
    <citation type="journal article" date="2019" name="Environ. Microbiol.">
        <title>At the nexus of three kingdoms: the genome of the mycorrhizal fungus Gigaspora margarita provides insights into plant, endobacterial and fungal interactions.</title>
        <authorList>
            <person name="Venice F."/>
            <person name="Ghignone S."/>
            <person name="Salvioli di Fossalunga A."/>
            <person name="Amselem J."/>
            <person name="Novero M."/>
            <person name="Xianan X."/>
            <person name="Sedzielewska Toro K."/>
            <person name="Morin E."/>
            <person name="Lipzen A."/>
            <person name="Grigoriev I.V."/>
            <person name="Henrissat B."/>
            <person name="Martin F.M."/>
            <person name="Bonfante P."/>
        </authorList>
    </citation>
    <scope>NUCLEOTIDE SEQUENCE [LARGE SCALE GENOMIC DNA]</scope>
    <source>
        <strain evidence="1 2">BEG34</strain>
    </source>
</reference>
<proteinExistence type="predicted"/>